<accession>A0ABT3GW62</accession>
<protein>
    <submittedName>
        <fullName evidence="2">Uncharacterized protein</fullName>
    </submittedName>
</protein>
<evidence type="ECO:0000256" key="1">
    <source>
        <dbReference type="SAM" id="Phobius"/>
    </source>
</evidence>
<evidence type="ECO:0000313" key="2">
    <source>
        <dbReference type="EMBL" id="MCW1931767.1"/>
    </source>
</evidence>
<feature type="transmembrane region" description="Helical" evidence="1">
    <location>
        <begin position="118"/>
        <end position="138"/>
    </location>
</feature>
<dbReference type="Pfam" id="PF24838">
    <property type="entry name" value="8xMP"/>
    <property type="match status" value="1"/>
</dbReference>
<evidence type="ECO:0000313" key="3">
    <source>
        <dbReference type="Proteomes" id="UP001208938"/>
    </source>
</evidence>
<reference evidence="2 3" key="1">
    <citation type="submission" date="2022-10" db="EMBL/GenBank/DDBJ databases">
        <title>Pararhodobacter sp. nov., isolated from marine algae.</title>
        <authorList>
            <person name="Choi B.J."/>
            <person name="Kim J.M."/>
            <person name="Lee J.K."/>
            <person name="Choi D.G."/>
            <person name="Jeon C.O."/>
        </authorList>
    </citation>
    <scope>NUCLEOTIDE SEQUENCE [LARGE SCALE GENOMIC DNA]</scope>
    <source>
        <strain evidence="2 3">ZQ420</strain>
    </source>
</reference>
<comment type="caution">
    <text evidence="2">The sequence shown here is derived from an EMBL/GenBank/DDBJ whole genome shotgun (WGS) entry which is preliminary data.</text>
</comment>
<feature type="transmembrane region" description="Helical" evidence="1">
    <location>
        <begin position="47"/>
        <end position="71"/>
    </location>
</feature>
<organism evidence="2 3">
    <name type="scientific">Pararhodobacter zhoushanensis</name>
    <dbReference type="NCBI Taxonomy" id="2479545"/>
    <lineage>
        <taxon>Bacteria</taxon>
        <taxon>Pseudomonadati</taxon>
        <taxon>Pseudomonadota</taxon>
        <taxon>Alphaproteobacteria</taxon>
        <taxon>Rhodobacterales</taxon>
        <taxon>Paracoccaceae</taxon>
        <taxon>Pararhodobacter</taxon>
    </lineage>
</organism>
<keyword evidence="1" id="KW-0472">Membrane</keyword>
<feature type="transmembrane region" description="Helical" evidence="1">
    <location>
        <begin position="7"/>
        <end position="27"/>
    </location>
</feature>
<gene>
    <name evidence="2" type="ORF">OKW52_05690</name>
</gene>
<name>A0ABT3GW62_9RHOB</name>
<keyword evidence="3" id="KW-1185">Reference proteome</keyword>
<dbReference type="RefSeq" id="WP_264504858.1">
    <property type="nucleotide sequence ID" value="NZ_JAPDFL010000001.1"/>
</dbReference>
<keyword evidence="1" id="KW-1133">Transmembrane helix</keyword>
<dbReference type="EMBL" id="JAPDFL010000001">
    <property type="protein sequence ID" value="MCW1931767.1"/>
    <property type="molecule type" value="Genomic_DNA"/>
</dbReference>
<proteinExistence type="predicted"/>
<sequence>MYWRRSAYLWTLQGAALAGLAVILSTGPLNEECLPIAPQTSGHCHLVWVRSVVIVAIWCFGVFTAFAWLLLLRGAKFWQNNWERHVDFIEDRISGAIYKTYPVPKYEAPYSVSKINELMAGFTLLMWILIGATSVAIFFGPNSLVTIVLPGLSALIFLAYYFDSNLRMTKFGEPMSRRPQEDSDETIVVIRNKPRST</sequence>
<dbReference type="InterPro" id="IPR056918">
    <property type="entry name" value="8xMP"/>
</dbReference>
<feature type="transmembrane region" description="Helical" evidence="1">
    <location>
        <begin position="144"/>
        <end position="162"/>
    </location>
</feature>
<dbReference type="Proteomes" id="UP001208938">
    <property type="component" value="Unassembled WGS sequence"/>
</dbReference>
<keyword evidence="1" id="KW-0812">Transmembrane</keyword>